<proteinExistence type="predicted"/>
<keyword evidence="4" id="KW-1185">Reference proteome</keyword>
<dbReference type="HOGENOM" id="CLU_090336_4_4_11"/>
<dbReference type="RefSeq" id="WP_012787082.1">
    <property type="nucleotide sequence ID" value="NC_013131.1"/>
</dbReference>
<dbReference type="CDD" id="cd16936">
    <property type="entry name" value="HATPase_RsbW-like"/>
    <property type="match status" value="1"/>
</dbReference>
<accession>C7Q2P7</accession>
<dbReference type="SUPFAM" id="SSF55874">
    <property type="entry name" value="ATPase domain of HSP90 chaperone/DNA topoisomerase II/histidine kinase"/>
    <property type="match status" value="1"/>
</dbReference>
<dbReference type="KEGG" id="cai:Caci_2880"/>
<gene>
    <name evidence="3" type="ordered locus">Caci_2880</name>
</gene>
<organism evidence="3 4">
    <name type="scientific">Catenulispora acidiphila (strain DSM 44928 / JCM 14897 / NBRC 102108 / NRRL B-24433 / ID139908)</name>
    <dbReference type="NCBI Taxonomy" id="479433"/>
    <lineage>
        <taxon>Bacteria</taxon>
        <taxon>Bacillati</taxon>
        <taxon>Actinomycetota</taxon>
        <taxon>Actinomycetes</taxon>
        <taxon>Catenulisporales</taxon>
        <taxon>Catenulisporaceae</taxon>
        <taxon>Catenulispora</taxon>
    </lineage>
</organism>
<dbReference type="InterPro" id="IPR003594">
    <property type="entry name" value="HATPase_dom"/>
</dbReference>
<reference evidence="3 4" key="1">
    <citation type="journal article" date="2009" name="Stand. Genomic Sci.">
        <title>Complete genome sequence of Catenulispora acidiphila type strain (ID 139908).</title>
        <authorList>
            <person name="Copeland A."/>
            <person name="Lapidus A."/>
            <person name="Glavina Del Rio T."/>
            <person name="Nolan M."/>
            <person name="Lucas S."/>
            <person name="Chen F."/>
            <person name="Tice H."/>
            <person name="Cheng J.F."/>
            <person name="Bruce D."/>
            <person name="Goodwin L."/>
            <person name="Pitluck S."/>
            <person name="Mikhailova N."/>
            <person name="Pati A."/>
            <person name="Ivanova N."/>
            <person name="Mavromatis K."/>
            <person name="Chen A."/>
            <person name="Palaniappan K."/>
            <person name="Chain P."/>
            <person name="Land M."/>
            <person name="Hauser L."/>
            <person name="Chang Y.J."/>
            <person name="Jeffries C.D."/>
            <person name="Chertkov O."/>
            <person name="Brettin T."/>
            <person name="Detter J.C."/>
            <person name="Han C."/>
            <person name="Ali Z."/>
            <person name="Tindall B.J."/>
            <person name="Goker M."/>
            <person name="Bristow J."/>
            <person name="Eisen J.A."/>
            <person name="Markowitz V."/>
            <person name="Hugenholtz P."/>
            <person name="Kyrpides N.C."/>
            <person name="Klenk H.P."/>
        </authorList>
    </citation>
    <scope>NUCLEOTIDE SEQUENCE [LARGE SCALE GENOMIC DNA]</scope>
    <source>
        <strain evidence="4">DSM 44928 / JCM 14897 / NBRC 102108 / NRRL B-24433 / ID139908</strain>
    </source>
</reference>
<keyword evidence="1 3" id="KW-0418">Kinase</keyword>
<evidence type="ECO:0000256" key="1">
    <source>
        <dbReference type="ARBA" id="ARBA00022527"/>
    </source>
</evidence>
<evidence type="ECO:0000313" key="4">
    <source>
        <dbReference type="Proteomes" id="UP000000851"/>
    </source>
</evidence>
<keyword evidence="1 3" id="KW-0808">Transferase</keyword>
<name>C7Q2P7_CATAD</name>
<dbReference type="InterPro" id="IPR050267">
    <property type="entry name" value="Anti-sigma-factor_SerPK"/>
</dbReference>
<dbReference type="PANTHER" id="PTHR35526">
    <property type="entry name" value="ANTI-SIGMA-F FACTOR RSBW-RELATED"/>
    <property type="match status" value="1"/>
</dbReference>
<feature type="domain" description="Histidine kinase/HSP90-like ATPase" evidence="2">
    <location>
        <begin position="27"/>
        <end position="133"/>
    </location>
</feature>
<keyword evidence="1 3" id="KW-0723">Serine/threonine-protein kinase</keyword>
<sequence length="142" mass="15701">MLLTAIPQDRPVADSPLYDEITLPRVLQSVRDTRHWLDATLAGWDVPADTVENATLVVSEITTNALVHNAGLGDMIVTAAWWHGHLRITVSDPDLQIPVPDLADDEHGRGLLIVGDLATRWGRTKTRTGKITWFELTAEVFS</sequence>
<dbReference type="InParanoid" id="C7Q2P7"/>
<dbReference type="STRING" id="479433.Caci_2880"/>
<dbReference type="InterPro" id="IPR036890">
    <property type="entry name" value="HATPase_C_sf"/>
</dbReference>
<dbReference type="AlphaFoldDB" id="C7Q2P7"/>
<dbReference type="Gene3D" id="3.30.565.10">
    <property type="entry name" value="Histidine kinase-like ATPase, C-terminal domain"/>
    <property type="match status" value="1"/>
</dbReference>
<dbReference type="Proteomes" id="UP000000851">
    <property type="component" value="Chromosome"/>
</dbReference>
<dbReference type="PANTHER" id="PTHR35526:SF3">
    <property type="entry name" value="ANTI-SIGMA-F FACTOR RSBW"/>
    <property type="match status" value="1"/>
</dbReference>
<evidence type="ECO:0000259" key="2">
    <source>
        <dbReference type="Pfam" id="PF13581"/>
    </source>
</evidence>
<evidence type="ECO:0000313" key="3">
    <source>
        <dbReference type="EMBL" id="ACU71789.1"/>
    </source>
</evidence>
<dbReference type="Pfam" id="PF13581">
    <property type="entry name" value="HATPase_c_2"/>
    <property type="match status" value="1"/>
</dbReference>
<dbReference type="GO" id="GO:0004674">
    <property type="term" value="F:protein serine/threonine kinase activity"/>
    <property type="evidence" value="ECO:0007669"/>
    <property type="project" value="UniProtKB-KW"/>
</dbReference>
<dbReference type="eggNOG" id="COG2172">
    <property type="taxonomic scope" value="Bacteria"/>
</dbReference>
<dbReference type="EMBL" id="CP001700">
    <property type="protein sequence ID" value="ACU71789.1"/>
    <property type="molecule type" value="Genomic_DNA"/>
</dbReference>
<protein>
    <submittedName>
        <fullName evidence="3">Putative anti-sigma regulatory factor, serine/threonine protein kinase</fullName>
    </submittedName>
</protein>